<comment type="subcellular location">
    <subcellularLocation>
        <location evidence="1">Membrane</location>
        <topology evidence="1">Multi-pass membrane protein</topology>
    </subcellularLocation>
</comment>
<dbReference type="SUPFAM" id="SSF52833">
    <property type="entry name" value="Thioredoxin-like"/>
    <property type="match status" value="1"/>
</dbReference>
<feature type="transmembrane region" description="Helical" evidence="6">
    <location>
        <begin position="404"/>
        <end position="423"/>
    </location>
</feature>
<name>A0ABV9LVX1_9ALTE</name>
<dbReference type="InterPro" id="IPR028250">
    <property type="entry name" value="DsbDN"/>
</dbReference>
<feature type="transmembrane region" description="Helical" evidence="6">
    <location>
        <begin position="541"/>
        <end position="560"/>
    </location>
</feature>
<feature type="transmembrane region" description="Helical" evidence="6">
    <location>
        <begin position="319"/>
        <end position="343"/>
    </location>
</feature>
<dbReference type="PANTHER" id="PTHR32234">
    <property type="entry name" value="THIOL:DISULFIDE INTERCHANGE PROTEIN DSBD"/>
    <property type="match status" value="1"/>
</dbReference>
<keyword evidence="3" id="KW-0201">Cytochrome c-type biogenesis</keyword>
<keyword evidence="10" id="KW-1185">Reference proteome</keyword>
<dbReference type="Gene3D" id="3.40.30.10">
    <property type="entry name" value="Glutaredoxin"/>
    <property type="match status" value="1"/>
</dbReference>
<evidence type="ECO:0000259" key="8">
    <source>
        <dbReference type="Pfam" id="PF11412"/>
    </source>
</evidence>
<feature type="domain" description="Thiol:disulfide interchange protein DsbD N-terminal" evidence="8">
    <location>
        <begin position="68"/>
        <end position="190"/>
    </location>
</feature>
<dbReference type="Pfam" id="PF02683">
    <property type="entry name" value="DsbD_TM"/>
    <property type="match status" value="1"/>
</dbReference>
<evidence type="ECO:0000256" key="3">
    <source>
        <dbReference type="ARBA" id="ARBA00022748"/>
    </source>
</evidence>
<protein>
    <submittedName>
        <fullName evidence="9">Thioredoxin family protein</fullName>
    </submittedName>
</protein>
<evidence type="ECO:0000256" key="5">
    <source>
        <dbReference type="ARBA" id="ARBA00023136"/>
    </source>
</evidence>
<dbReference type="Pfam" id="PF13899">
    <property type="entry name" value="Thioredoxin_7"/>
    <property type="match status" value="1"/>
</dbReference>
<feature type="transmembrane region" description="Helical" evidence="6">
    <location>
        <begin position="567"/>
        <end position="586"/>
    </location>
</feature>
<dbReference type="RefSeq" id="WP_382408440.1">
    <property type="nucleotide sequence ID" value="NZ_JBHSGU010000003.1"/>
</dbReference>
<keyword evidence="5 6" id="KW-0472">Membrane</keyword>
<comment type="caution">
    <text evidence="9">The sequence shown here is derived from an EMBL/GenBank/DDBJ whole genome shotgun (WGS) entry which is preliminary data.</text>
</comment>
<keyword evidence="4 6" id="KW-1133">Transmembrane helix</keyword>
<reference evidence="10" key="1">
    <citation type="journal article" date="2019" name="Int. J. Syst. Evol. Microbiol.">
        <title>The Global Catalogue of Microorganisms (GCM) 10K type strain sequencing project: providing services to taxonomists for standard genome sequencing and annotation.</title>
        <authorList>
            <consortium name="The Broad Institute Genomics Platform"/>
            <consortium name="The Broad Institute Genome Sequencing Center for Infectious Disease"/>
            <person name="Wu L."/>
            <person name="Ma J."/>
        </authorList>
    </citation>
    <scope>NUCLEOTIDE SEQUENCE [LARGE SCALE GENOMIC DNA]</scope>
    <source>
        <strain evidence="10">KACC 12507</strain>
    </source>
</reference>
<evidence type="ECO:0000256" key="1">
    <source>
        <dbReference type="ARBA" id="ARBA00004141"/>
    </source>
</evidence>
<dbReference type="Proteomes" id="UP001595897">
    <property type="component" value="Unassembled WGS sequence"/>
</dbReference>
<feature type="transmembrane region" description="Helical" evidence="6">
    <location>
        <begin position="518"/>
        <end position="535"/>
    </location>
</feature>
<feature type="domain" description="Cytochrome C biogenesis protein transmembrane" evidence="7">
    <location>
        <begin position="325"/>
        <end position="531"/>
    </location>
</feature>
<feature type="transmembrane region" description="Helical" evidence="6">
    <location>
        <begin position="475"/>
        <end position="497"/>
    </location>
</feature>
<evidence type="ECO:0000313" key="9">
    <source>
        <dbReference type="EMBL" id="MFC4700676.1"/>
    </source>
</evidence>
<dbReference type="EMBL" id="JBHSGU010000003">
    <property type="protein sequence ID" value="MFC4700676.1"/>
    <property type="molecule type" value="Genomic_DNA"/>
</dbReference>
<dbReference type="InterPro" id="IPR003834">
    <property type="entry name" value="Cyt_c_assmbl_TM_dom"/>
</dbReference>
<feature type="transmembrane region" description="Helical" evidence="6">
    <location>
        <begin position="444"/>
        <end position="469"/>
    </location>
</feature>
<feature type="transmembrane region" description="Helical" evidence="6">
    <location>
        <begin position="364"/>
        <end position="384"/>
    </location>
</feature>
<gene>
    <name evidence="9" type="ORF">ACFO4O_10935</name>
</gene>
<dbReference type="Pfam" id="PF11412">
    <property type="entry name" value="DsbD_N"/>
    <property type="match status" value="1"/>
</dbReference>
<dbReference type="CDD" id="cd02953">
    <property type="entry name" value="DsbDgamma"/>
    <property type="match status" value="1"/>
</dbReference>
<dbReference type="PANTHER" id="PTHR32234:SF3">
    <property type="entry name" value="SUPPRESSION OF COPPER SENSITIVITY PROTEIN"/>
    <property type="match status" value="1"/>
</dbReference>
<evidence type="ECO:0000256" key="6">
    <source>
        <dbReference type="SAM" id="Phobius"/>
    </source>
</evidence>
<evidence type="ECO:0000313" key="10">
    <source>
        <dbReference type="Proteomes" id="UP001595897"/>
    </source>
</evidence>
<proteinExistence type="predicted"/>
<organism evidence="9 10">
    <name type="scientific">Glaciecola siphonariae</name>
    <dbReference type="NCBI Taxonomy" id="521012"/>
    <lineage>
        <taxon>Bacteria</taxon>
        <taxon>Pseudomonadati</taxon>
        <taxon>Pseudomonadota</taxon>
        <taxon>Gammaproteobacteria</taxon>
        <taxon>Alteromonadales</taxon>
        <taxon>Alteromonadaceae</taxon>
        <taxon>Glaciecola</taxon>
    </lineage>
</organism>
<evidence type="ECO:0000256" key="4">
    <source>
        <dbReference type="ARBA" id="ARBA00022989"/>
    </source>
</evidence>
<accession>A0ABV9LVX1</accession>
<keyword evidence="2 6" id="KW-0812">Transmembrane</keyword>
<evidence type="ECO:0000259" key="7">
    <source>
        <dbReference type="Pfam" id="PF02683"/>
    </source>
</evidence>
<sequence>MKAKKSTFAFTGLIDTMRSIISVFLILLFATHAFSQQVSSQNTASVQSELASNFAVGPHIEVSLLNEQDSIVAGSTIHLGVLFRPDPQWHTYWLNPGDSGEAPTIKWQSNYDLSFKDINWPLPVGIPVAHLVNYGYEAENLLIVEVSIPEDLSPTQSLQSASIENTVVVQADVSWLVCKEDCIPGWATLTLSLPISNEANLSEHADLFKNTRQMWPSNEQKTGLFEVTDSAIVFEVNDVQPDEWKVFPFRSDLINHAAAQSVISDGTTTRIVVPRSDYFYGEASELKWLISNGEQGYYVQGTASASAPSNAANSEPASLASLAIFALMAFVGGLILNVMPCVLPILSIKAMALQNSQQSITHKLAYLGGVLFCFNLFALIIVLLQQSGQQVGWGFHMQEPVVVVLLAFLFTWIALVLLDAMAVNSNLANIGQGLVNGESAGAHFATGTLAVIVASPCTAPFMAAALGVALVSEPYVTVVLFNALAVGFALPLTLLFVSKRAKNWLPKPGAWMETFKRVLAFPMFATVAWLCWVFAGQKGAQLQFVLLSALILFCMFIYLLGQSKAPITKAFNSIAALLCFLLPVWVSTSSHLGSIEQDGQSDTLSYIEFNKDTLTRLINEEEVVVVNMTADWCITCKVNEQVAFSSDEVKTALAQEGVTYMLGDWTNKNNEILQYLNEYQRAGVPLYVVYAGSKSKQILPQILSPSAVISAINQAKEEVSNVN</sequence>
<evidence type="ECO:0000256" key="2">
    <source>
        <dbReference type="ARBA" id="ARBA00022692"/>
    </source>
</evidence>
<dbReference type="InterPro" id="IPR036249">
    <property type="entry name" value="Thioredoxin-like_sf"/>
</dbReference>
<dbReference type="InterPro" id="IPR035671">
    <property type="entry name" value="DsbD_gamma"/>
</dbReference>